<dbReference type="InterPro" id="IPR038572">
    <property type="entry name" value="Stomagen_C_sf"/>
</dbReference>
<protein>
    <recommendedName>
        <fullName evidence="1">Stomagen C-terminal domain-containing protein</fullName>
    </recommendedName>
</protein>
<evidence type="ECO:0000259" key="1">
    <source>
        <dbReference type="Pfam" id="PF16851"/>
    </source>
</evidence>
<dbReference type="Proteomes" id="UP000015105">
    <property type="component" value="Chromosome 7D"/>
</dbReference>
<reference evidence="3" key="2">
    <citation type="journal article" date="2017" name="Nat. Plants">
        <title>The Aegilops tauschii genome reveals multiple impacts of transposons.</title>
        <authorList>
            <person name="Zhao G."/>
            <person name="Zou C."/>
            <person name="Li K."/>
            <person name="Wang K."/>
            <person name="Li T."/>
            <person name="Gao L."/>
            <person name="Zhang X."/>
            <person name="Wang H."/>
            <person name="Yang Z."/>
            <person name="Liu X."/>
            <person name="Jiang W."/>
            <person name="Mao L."/>
            <person name="Kong X."/>
            <person name="Jiao Y."/>
            <person name="Jia J."/>
        </authorList>
    </citation>
    <scope>NUCLEOTIDE SEQUENCE [LARGE SCALE GENOMIC DNA]</scope>
    <source>
        <strain evidence="3">cv. AL8/78</strain>
    </source>
</reference>
<dbReference type="PANTHER" id="PTHR37239:SF4">
    <property type="entry name" value="STOMAGEN C-TERMINAL DOMAIN-CONTAINING PROTEIN"/>
    <property type="match status" value="1"/>
</dbReference>
<dbReference type="PANTHER" id="PTHR37239">
    <property type="entry name" value="EPIDERMAL PATTERNING FACTOR-LIKE PROTEIN 9"/>
    <property type="match status" value="1"/>
</dbReference>
<name>A0A453RM47_AEGTS</name>
<reference evidence="3" key="1">
    <citation type="journal article" date="2014" name="Science">
        <title>Ancient hybridizations among the ancestral genomes of bread wheat.</title>
        <authorList>
            <consortium name="International Wheat Genome Sequencing Consortium,"/>
            <person name="Marcussen T."/>
            <person name="Sandve S.R."/>
            <person name="Heier L."/>
            <person name="Spannagl M."/>
            <person name="Pfeifer M."/>
            <person name="Jakobsen K.S."/>
            <person name="Wulff B.B."/>
            <person name="Steuernagel B."/>
            <person name="Mayer K.F."/>
            <person name="Olsen O.A."/>
        </authorList>
    </citation>
    <scope>NUCLEOTIDE SEQUENCE [LARGE SCALE GENOMIC DNA]</scope>
    <source>
        <strain evidence="3">cv. AL8/78</strain>
    </source>
</reference>
<dbReference type="InterPro" id="IPR031753">
    <property type="entry name" value="Stomagen"/>
</dbReference>
<sequence>EGKEKMAGVGRNRLLLICYLLLLAMLITGGGGVLAARPFSPWTLETEHEGLARPEGGPPAVGSWPTAVMDRRQRRRRLVGSRAPTCTYNECRGCRHRCSARGVPVDATDPINSAYHYRCFCHI</sequence>
<feature type="domain" description="Stomagen C-terminal" evidence="1">
    <location>
        <begin position="74"/>
        <end position="122"/>
    </location>
</feature>
<dbReference type="InterPro" id="IPR044858">
    <property type="entry name" value="Stomagen_C"/>
</dbReference>
<dbReference type="EnsemblPlants" id="AET7Gv20628200.1">
    <property type="protein sequence ID" value="AET7Gv20628200.1"/>
    <property type="gene ID" value="AET7Gv20628200"/>
</dbReference>
<keyword evidence="3" id="KW-1185">Reference proteome</keyword>
<dbReference type="Pfam" id="PF16851">
    <property type="entry name" value="Stomagen"/>
    <property type="match status" value="1"/>
</dbReference>
<dbReference type="Gramene" id="AET7Gv20628200.1">
    <property type="protein sequence ID" value="AET7Gv20628200.1"/>
    <property type="gene ID" value="AET7Gv20628200"/>
</dbReference>
<proteinExistence type="predicted"/>
<evidence type="ECO:0000313" key="3">
    <source>
        <dbReference type="Proteomes" id="UP000015105"/>
    </source>
</evidence>
<accession>A0A453RM47</accession>
<reference evidence="2" key="5">
    <citation type="journal article" date="2021" name="G3 (Bethesda)">
        <title>Aegilops tauschii genome assembly Aet v5.0 features greater sequence contiguity and improved annotation.</title>
        <authorList>
            <person name="Wang L."/>
            <person name="Zhu T."/>
            <person name="Rodriguez J.C."/>
            <person name="Deal K.R."/>
            <person name="Dubcovsky J."/>
            <person name="McGuire P.E."/>
            <person name="Lux T."/>
            <person name="Spannagl M."/>
            <person name="Mayer K.F.X."/>
            <person name="Baldrich P."/>
            <person name="Meyers B.C."/>
            <person name="Huo N."/>
            <person name="Gu Y.Q."/>
            <person name="Zhou H."/>
            <person name="Devos K.M."/>
            <person name="Bennetzen J.L."/>
            <person name="Unver T."/>
            <person name="Budak H."/>
            <person name="Gulick P.J."/>
            <person name="Galiba G."/>
            <person name="Kalapos B."/>
            <person name="Nelson D.R."/>
            <person name="Li P."/>
            <person name="You F.M."/>
            <person name="Luo M.C."/>
            <person name="Dvorak J."/>
        </authorList>
    </citation>
    <scope>NUCLEOTIDE SEQUENCE [LARGE SCALE GENOMIC DNA]</scope>
    <source>
        <strain evidence="2">cv. AL8/78</strain>
    </source>
</reference>
<reference evidence="2" key="3">
    <citation type="journal article" date="2017" name="Nature">
        <title>Genome sequence of the progenitor of the wheat D genome Aegilops tauschii.</title>
        <authorList>
            <person name="Luo M.C."/>
            <person name="Gu Y.Q."/>
            <person name="Puiu D."/>
            <person name="Wang H."/>
            <person name="Twardziok S.O."/>
            <person name="Deal K.R."/>
            <person name="Huo N."/>
            <person name="Zhu T."/>
            <person name="Wang L."/>
            <person name="Wang Y."/>
            <person name="McGuire P.E."/>
            <person name="Liu S."/>
            <person name="Long H."/>
            <person name="Ramasamy R.K."/>
            <person name="Rodriguez J.C."/>
            <person name="Van S.L."/>
            <person name="Yuan L."/>
            <person name="Wang Z."/>
            <person name="Xia Z."/>
            <person name="Xiao L."/>
            <person name="Anderson O.D."/>
            <person name="Ouyang S."/>
            <person name="Liang Y."/>
            <person name="Zimin A.V."/>
            <person name="Pertea G."/>
            <person name="Qi P."/>
            <person name="Bennetzen J.L."/>
            <person name="Dai X."/>
            <person name="Dawson M.W."/>
            <person name="Muller H.G."/>
            <person name="Kugler K."/>
            <person name="Rivarola-Duarte L."/>
            <person name="Spannagl M."/>
            <person name="Mayer K.F.X."/>
            <person name="Lu F.H."/>
            <person name="Bevan M.W."/>
            <person name="Leroy P."/>
            <person name="Li P."/>
            <person name="You F.M."/>
            <person name="Sun Q."/>
            <person name="Liu Z."/>
            <person name="Lyons E."/>
            <person name="Wicker T."/>
            <person name="Salzberg S.L."/>
            <person name="Devos K.M."/>
            <person name="Dvorak J."/>
        </authorList>
    </citation>
    <scope>NUCLEOTIDE SEQUENCE [LARGE SCALE GENOMIC DNA]</scope>
    <source>
        <strain evidence="2">cv. AL8/78</strain>
    </source>
</reference>
<evidence type="ECO:0000313" key="2">
    <source>
        <dbReference type="EnsemblPlants" id="AET7Gv20628200.1"/>
    </source>
</evidence>
<dbReference type="GO" id="GO:2000123">
    <property type="term" value="P:positive regulation of stomatal complex development"/>
    <property type="evidence" value="ECO:0007669"/>
    <property type="project" value="InterPro"/>
</dbReference>
<reference evidence="2" key="4">
    <citation type="submission" date="2019-03" db="UniProtKB">
        <authorList>
            <consortium name="EnsemblPlants"/>
        </authorList>
    </citation>
    <scope>IDENTIFICATION</scope>
</reference>
<dbReference type="AlphaFoldDB" id="A0A453RM47"/>
<dbReference type="Gene3D" id="2.20.25.390">
    <property type="entry name" value="Stomagen"/>
    <property type="match status" value="1"/>
</dbReference>
<dbReference type="CDD" id="cd22743">
    <property type="entry name" value="stomagen-like"/>
    <property type="match status" value="1"/>
</dbReference>
<organism evidence="2 3">
    <name type="scientific">Aegilops tauschii subsp. strangulata</name>
    <name type="common">Goatgrass</name>
    <dbReference type="NCBI Taxonomy" id="200361"/>
    <lineage>
        <taxon>Eukaryota</taxon>
        <taxon>Viridiplantae</taxon>
        <taxon>Streptophyta</taxon>
        <taxon>Embryophyta</taxon>
        <taxon>Tracheophyta</taxon>
        <taxon>Spermatophyta</taxon>
        <taxon>Magnoliopsida</taxon>
        <taxon>Liliopsida</taxon>
        <taxon>Poales</taxon>
        <taxon>Poaceae</taxon>
        <taxon>BOP clade</taxon>
        <taxon>Pooideae</taxon>
        <taxon>Triticodae</taxon>
        <taxon>Triticeae</taxon>
        <taxon>Triticinae</taxon>
        <taxon>Aegilops</taxon>
    </lineage>
</organism>
<dbReference type="STRING" id="200361.A0A453RM47"/>